<keyword evidence="1" id="KW-1133">Transmembrane helix</keyword>
<evidence type="ECO:0000313" key="2">
    <source>
        <dbReference type="EMBL" id="PJC28217.1"/>
    </source>
</evidence>
<gene>
    <name evidence="2" type="ORF">CO054_01295</name>
</gene>
<protein>
    <submittedName>
        <fullName evidence="2">Uncharacterized protein</fullName>
    </submittedName>
</protein>
<name>A0A2M8ESX0_9BACT</name>
<accession>A0A2M8ESX0</accession>
<sequence length="166" mass="17770">MDVQSQEEPDLVKEVAGPTRKLRLKEILLPAGIILVIILAGGITGWFLANRGGLPVGPTQIKQLTGGAELIQGPKEVGIKDVETFRDTAEGKIEVNENSNIPEGSHKLIRPGGASQTAYLTSSVVDLNQFLGKCVQVWGETFAAQKVGWLMDVGRVKILDQCPAGI</sequence>
<dbReference type="AlphaFoldDB" id="A0A2M8ESX0"/>
<organism evidence="2 3">
    <name type="scientific">Candidatus Shapirobacteria bacterium CG_4_9_14_0_2_um_filter_39_11</name>
    <dbReference type="NCBI Taxonomy" id="1974478"/>
    <lineage>
        <taxon>Bacteria</taxon>
        <taxon>Candidatus Shapironibacteriota</taxon>
    </lineage>
</organism>
<comment type="caution">
    <text evidence="2">The sequence shown here is derived from an EMBL/GenBank/DDBJ whole genome shotgun (WGS) entry which is preliminary data.</text>
</comment>
<evidence type="ECO:0000313" key="3">
    <source>
        <dbReference type="Proteomes" id="UP000229816"/>
    </source>
</evidence>
<evidence type="ECO:0000256" key="1">
    <source>
        <dbReference type="SAM" id="Phobius"/>
    </source>
</evidence>
<proteinExistence type="predicted"/>
<dbReference type="EMBL" id="PFSF01000027">
    <property type="protein sequence ID" value="PJC28217.1"/>
    <property type="molecule type" value="Genomic_DNA"/>
</dbReference>
<keyword evidence="1" id="KW-0812">Transmembrane</keyword>
<feature type="transmembrane region" description="Helical" evidence="1">
    <location>
        <begin position="27"/>
        <end position="49"/>
    </location>
</feature>
<keyword evidence="1" id="KW-0472">Membrane</keyword>
<reference evidence="3" key="1">
    <citation type="submission" date="2017-09" db="EMBL/GenBank/DDBJ databases">
        <title>Depth-based differentiation of microbial function through sediment-hosted aquifers and enrichment of novel symbionts in the deep terrestrial subsurface.</title>
        <authorList>
            <person name="Probst A.J."/>
            <person name="Ladd B."/>
            <person name="Jarett J.K."/>
            <person name="Geller-Mcgrath D.E."/>
            <person name="Sieber C.M.K."/>
            <person name="Emerson J.B."/>
            <person name="Anantharaman K."/>
            <person name="Thomas B.C."/>
            <person name="Malmstrom R."/>
            <person name="Stieglmeier M."/>
            <person name="Klingl A."/>
            <person name="Woyke T."/>
            <person name="Ryan C.M."/>
            <person name="Banfield J.F."/>
        </authorList>
    </citation>
    <scope>NUCLEOTIDE SEQUENCE [LARGE SCALE GENOMIC DNA]</scope>
</reference>
<dbReference type="Proteomes" id="UP000229816">
    <property type="component" value="Unassembled WGS sequence"/>
</dbReference>